<sequence>MTKKTSTTAKAKGSKRRRWPWWTLGGVLAVLAAAYVAGYLLTGERLPANTTVAQVDVGGMEPAAAVSTLEEGVADRVDAPILVQHGEQTFELAPADIGLALDAEESIDAAGGERTWDPRDMWALIFGDRDYAPVLDVDDEKLEGAVGTIAETVDVPVVEAFISFPEGRPEPREPVAGELVEREELSEAIADAYLMTEEPVDVPTSTVEPEVDSEGLAEAVRTIAEPAVSGPVILNVGEQTVELPITAYTPALTVEVVDGAMQPKIDPQTLEQPLTDSTTGIGEKAVDARVEIQNNQPVVIPSKPGVGLDPKTMADQLLPVITKTGPERSITVEATPVEPEFTTEDAEALGIREKISTFTTNYPHADYRNINQARAAELINGTILEPGETFSFNDTVGERTVANGFAMGTVINGGVFREEMGGGVSQVVTTTYNAAFFAGLEDVEHHPHAFYINRYPVGREATVYYGHLDLRFKNSLKNGVLIRAYVNPSTPGTQGAMTVEMWGTKEYDIEAGESPRRNFRQPGVRYDDTNRCVPQAPIQGFDIDIHRTFYQNGQKVKSETNTARYQAADHVICGPQPAPPPPPEG</sequence>
<reference evidence="3 4" key="1">
    <citation type="submission" date="2018-11" db="EMBL/GenBank/DDBJ databases">
        <authorList>
            <person name="Li F."/>
        </authorList>
    </citation>
    <scope>NUCLEOTIDE SEQUENCE [LARGE SCALE GENOMIC DNA]</scope>
    <source>
        <strain evidence="3 4">YS17T</strain>
    </source>
</reference>
<evidence type="ECO:0000259" key="2">
    <source>
        <dbReference type="Pfam" id="PF12229"/>
    </source>
</evidence>
<dbReference type="InterPro" id="IPR052913">
    <property type="entry name" value="Glycopeptide_resist_protein"/>
</dbReference>
<comment type="caution">
    <text evidence="3">The sequence shown here is derived from an EMBL/GenBank/DDBJ whole genome shotgun (WGS) entry which is preliminary data.</text>
</comment>
<dbReference type="PANTHER" id="PTHR35788:SF1">
    <property type="entry name" value="EXPORTED PROTEIN"/>
    <property type="match status" value="1"/>
</dbReference>
<feature type="domain" description="YoaR-like putative peptidoglycan binding" evidence="2">
    <location>
        <begin position="261"/>
        <end position="324"/>
    </location>
</feature>
<keyword evidence="1" id="KW-0472">Membrane</keyword>
<dbReference type="PANTHER" id="PTHR35788">
    <property type="entry name" value="EXPORTED PROTEIN-RELATED"/>
    <property type="match status" value="1"/>
</dbReference>
<dbReference type="InterPro" id="IPR022029">
    <property type="entry name" value="YoaR-like_PG-bd"/>
</dbReference>
<proteinExistence type="predicted"/>
<dbReference type="AlphaFoldDB" id="A0A3N6Z7Q0"/>
<dbReference type="OrthoDB" id="9813301at2"/>
<evidence type="ECO:0000313" key="4">
    <source>
        <dbReference type="Proteomes" id="UP000275225"/>
    </source>
</evidence>
<accession>A0A3N6Z7Q0</accession>
<dbReference type="RefSeq" id="WP_124237240.1">
    <property type="nucleotide sequence ID" value="NZ_JBHUFI010000013.1"/>
</dbReference>
<keyword evidence="1" id="KW-1133">Transmembrane helix</keyword>
<evidence type="ECO:0000313" key="3">
    <source>
        <dbReference type="EMBL" id="RQN02977.1"/>
    </source>
</evidence>
<name>A0A3N6Z7Q0_9ACTN</name>
<feature type="domain" description="YoaR-like putative peptidoglycan binding" evidence="2">
    <location>
        <begin position="91"/>
        <end position="193"/>
    </location>
</feature>
<organism evidence="3 4">
    <name type="scientific">Aeromicrobium camelliae</name>
    <dbReference type="NCBI Taxonomy" id="1538144"/>
    <lineage>
        <taxon>Bacteria</taxon>
        <taxon>Bacillati</taxon>
        <taxon>Actinomycetota</taxon>
        <taxon>Actinomycetes</taxon>
        <taxon>Propionibacteriales</taxon>
        <taxon>Nocardioidaceae</taxon>
        <taxon>Aeromicrobium</taxon>
    </lineage>
</organism>
<keyword evidence="4" id="KW-1185">Reference proteome</keyword>
<feature type="transmembrane region" description="Helical" evidence="1">
    <location>
        <begin position="21"/>
        <end position="41"/>
    </location>
</feature>
<dbReference type="Pfam" id="PF12229">
    <property type="entry name" value="PG_binding_4"/>
    <property type="match status" value="2"/>
</dbReference>
<dbReference type="Proteomes" id="UP000275225">
    <property type="component" value="Unassembled WGS sequence"/>
</dbReference>
<keyword evidence="1" id="KW-0812">Transmembrane</keyword>
<dbReference type="InterPro" id="IPR007391">
    <property type="entry name" value="Vancomycin_resist_VanW"/>
</dbReference>
<protein>
    <recommendedName>
        <fullName evidence="2">YoaR-like putative peptidoglycan binding domain-containing protein</fullName>
    </recommendedName>
</protein>
<gene>
    <name evidence="3" type="ORF">EHW97_11115</name>
</gene>
<dbReference type="Pfam" id="PF04294">
    <property type="entry name" value="VanW"/>
    <property type="match status" value="1"/>
</dbReference>
<dbReference type="EMBL" id="RQJX01000015">
    <property type="protein sequence ID" value="RQN02977.1"/>
    <property type="molecule type" value="Genomic_DNA"/>
</dbReference>
<evidence type="ECO:0000256" key="1">
    <source>
        <dbReference type="SAM" id="Phobius"/>
    </source>
</evidence>